<feature type="region of interest" description="Disordered" evidence="11">
    <location>
        <begin position="250"/>
        <end position="322"/>
    </location>
</feature>
<evidence type="ECO:0000256" key="11">
    <source>
        <dbReference type="SAM" id="MobiDB-lite"/>
    </source>
</evidence>
<evidence type="ECO:0000256" key="6">
    <source>
        <dbReference type="ARBA" id="ARBA00022692"/>
    </source>
</evidence>
<evidence type="ECO:0000256" key="5">
    <source>
        <dbReference type="ARBA" id="ARBA00017662"/>
    </source>
</evidence>
<comment type="subunit">
    <text evidence="4">Component of the oligosaccharyltransferase (OST) complex.</text>
</comment>
<evidence type="ECO:0000256" key="10">
    <source>
        <dbReference type="ARBA" id="ARBA00023136"/>
    </source>
</evidence>
<feature type="transmembrane region" description="Helical" evidence="12">
    <location>
        <begin position="7"/>
        <end position="28"/>
    </location>
</feature>
<evidence type="ECO:0000256" key="2">
    <source>
        <dbReference type="ARBA" id="ARBA00004643"/>
    </source>
</evidence>
<name>A0A9N9WWD8_9DIPT</name>
<feature type="compositionally biased region" description="Polar residues" evidence="11">
    <location>
        <begin position="250"/>
        <end position="277"/>
    </location>
</feature>
<dbReference type="Pfam" id="PF10215">
    <property type="entry name" value="Ost4"/>
    <property type="match status" value="1"/>
</dbReference>
<keyword evidence="14" id="KW-1185">Reference proteome</keyword>
<evidence type="ECO:0000256" key="7">
    <source>
        <dbReference type="ARBA" id="ARBA00022824"/>
    </source>
</evidence>
<keyword evidence="9 12" id="KW-1133">Transmembrane helix</keyword>
<evidence type="ECO:0000256" key="3">
    <source>
        <dbReference type="ARBA" id="ARBA00007685"/>
    </source>
</evidence>
<feature type="compositionally biased region" description="Basic and acidic residues" evidence="11">
    <location>
        <begin position="308"/>
        <end position="322"/>
    </location>
</feature>
<dbReference type="InterPro" id="IPR051307">
    <property type="entry name" value="OST4"/>
</dbReference>
<comment type="subcellular location">
    <subcellularLocation>
        <location evidence="2">Endoplasmic reticulum membrane</location>
        <topology evidence="2">Single-pass type III membrane protein</topology>
    </subcellularLocation>
</comment>
<reference evidence="13" key="1">
    <citation type="submission" date="2022-01" db="EMBL/GenBank/DDBJ databases">
        <authorList>
            <person name="King R."/>
        </authorList>
    </citation>
    <scope>NUCLEOTIDE SEQUENCE</scope>
</reference>
<comment type="function">
    <text evidence="1">Subunit of the oligosaccharyl transferase (OST) complex that catalyzes the initial transfer of a defined glycan (Glc(3)Man(9)GlcNAc(2) in eukaryotes) from the lipid carrier dolichol-pyrophosphate to an asparagine residue within an Asn-X-Ser/Thr consensus motif in nascent polypeptide chains, the first step in protein N-glycosylation. N-glycosylation occurs cotranslationally and the complex associates with the Sec61 complex at the channel-forming translocon complex that mediates protein translocation across the endoplasmic reticulum (ER). All subunits are required for a maximal enzyme activity.</text>
</comment>
<evidence type="ECO:0000256" key="4">
    <source>
        <dbReference type="ARBA" id="ARBA00011157"/>
    </source>
</evidence>
<keyword evidence="10 12" id="KW-0472">Membrane</keyword>
<organism evidence="13 14">
    <name type="scientific">Chironomus riparius</name>
    <dbReference type="NCBI Taxonomy" id="315576"/>
    <lineage>
        <taxon>Eukaryota</taxon>
        <taxon>Metazoa</taxon>
        <taxon>Ecdysozoa</taxon>
        <taxon>Arthropoda</taxon>
        <taxon>Hexapoda</taxon>
        <taxon>Insecta</taxon>
        <taxon>Pterygota</taxon>
        <taxon>Neoptera</taxon>
        <taxon>Endopterygota</taxon>
        <taxon>Diptera</taxon>
        <taxon>Nematocera</taxon>
        <taxon>Chironomoidea</taxon>
        <taxon>Chironomidae</taxon>
        <taxon>Chironominae</taxon>
        <taxon>Chironomus</taxon>
    </lineage>
</organism>
<dbReference type="Proteomes" id="UP001153620">
    <property type="component" value="Chromosome 3"/>
</dbReference>
<dbReference type="OrthoDB" id="2124077at2759"/>
<dbReference type="PANTHER" id="PTHR48164">
    <property type="entry name" value="DOLICHYL-DIPHOSPHOOLIGOSACCHARIDE--PROTEIN GLYCOSYLTRANSFERASE SUBUNIT 4"/>
    <property type="match status" value="1"/>
</dbReference>
<evidence type="ECO:0000256" key="12">
    <source>
        <dbReference type="SAM" id="Phobius"/>
    </source>
</evidence>
<dbReference type="PANTHER" id="PTHR48164:SF1">
    <property type="entry name" value="DOLICHYL-DIPHOSPHOOLIGOSACCHARIDE--PROTEIN GLYCOSYLTRANSFERASE SUBUNIT 4"/>
    <property type="match status" value="1"/>
</dbReference>
<protein>
    <recommendedName>
        <fullName evidence="5">Dolichyl-diphosphooligosaccharide--protein glycosyltransferase subunit 4</fullName>
    </recommendedName>
</protein>
<keyword evidence="6 12" id="KW-0812">Transmembrane</keyword>
<evidence type="ECO:0000313" key="13">
    <source>
        <dbReference type="EMBL" id="CAG9808077.1"/>
    </source>
</evidence>
<dbReference type="GO" id="GO:0018279">
    <property type="term" value="P:protein N-linked glycosylation via asparagine"/>
    <property type="evidence" value="ECO:0007669"/>
    <property type="project" value="TreeGrafter"/>
</dbReference>
<dbReference type="InterPro" id="IPR018943">
    <property type="entry name" value="Oligosaccaryltransferase"/>
</dbReference>
<dbReference type="AlphaFoldDB" id="A0A9N9WWD8"/>
<dbReference type="SUPFAM" id="SSF103464">
    <property type="entry name" value="Oligosaccharyltransferase subunit ost4p"/>
    <property type="match status" value="1"/>
</dbReference>
<evidence type="ECO:0000256" key="8">
    <source>
        <dbReference type="ARBA" id="ARBA00022968"/>
    </source>
</evidence>
<keyword evidence="8" id="KW-0735">Signal-anchor</keyword>
<keyword evidence="7" id="KW-0256">Endoplasmic reticulum</keyword>
<dbReference type="GO" id="GO:0008250">
    <property type="term" value="C:oligosaccharyltransferase complex"/>
    <property type="evidence" value="ECO:0007669"/>
    <property type="project" value="TreeGrafter"/>
</dbReference>
<evidence type="ECO:0000256" key="1">
    <source>
        <dbReference type="ARBA" id="ARBA00002791"/>
    </source>
</evidence>
<gene>
    <name evidence="13" type="ORF">CHIRRI_LOCUS10923</name>
</gene>
<accession>A0A9N9WWD8</accession>
<dbReference type="EMBL" id="OU895879">
    <property type="protein sequence ID" value="CAG9808077.1"/>
    <property type="molecule type" value="Genomic_DNA"/>
</dbReference>
<proteinExistence type="inferred from homology"/>
<dbReference type="InterPro" id="IPR036330">
    <property type="entry name" value="Ost4p_sf"/>
</dbReference>
<reference evidence="13" key="2">
    <citation type="submission" date="2022-10" db="EMBL/GenBank/DDBJ databases">
        <authorList>
            <consortium name="ENA_rothamsted_submissions"/>
            <consortium name="culmorum"/>
            <person name="King R."/>
        </authorList>
    </citation>
    <scope>NUCLEOTIDE SEQUENCE</scope>
</reference>
<evidence type="ECO:0000313" key="14">
    <source>
        <dbReference type="Proteomes" id="UP001153620"/>
    </source>
</evidence>
<evidence type="ECO:0000256" key="9">
    <source>
        <dbReference type="ARBA" id="ARBA00022989"/>
    </source>
</evidence>
<comment type="similarity">
    <text evidence="3">Belongs to the OST4 family.</text>
</comment>
<sequence length="344" mass="39040">MISDVQLAIFSNIIGVILFLLVVGYHYISVNSKLGDQLLFRGRQTLCKYYNNNEIINDRLIEIKSAVTIKDFEKILSSQFRSRREHFRAVEPYYDTSAILTSSLKPLANETCLCTKDYYRLTNDFEEKRKQQCTSPLLNKTSTNAIKTFAVTNSSIDHFICLASECYNNCIQNYLNNLNDCNQKVEKSIKGQSFTGDHRAIETNESKPSLSLEHSSFGSDKINETILTNHLNKLNINLHTNCDVTPTFDTRNHSKSTGQSITIHPTCKSQDMSCSDTNNNNNNNSESTNHIKDPPKIIFSDFSTVKQPRQDKSDNDLSDNRSAIENKNCLTIPMANYCSESRPP</sequence>